<evidence type="ECO:0000256" key="11">
    <source>
        <dbReference type="ARBA" id="ARBA00057322"/>
    </source>
</evidence>
<accession>A0A194XEP5</accession>
<evidence type="ECO:0000256" key="1">
    <source>
        <dbReference type="ARBA" id="ARBA00004123"/>
    </source>
</evidence>
<dbReference type="FunFam" id="1.10.274.30:FF:000004">
    <property type="entry name" value="Putative Chromatin modification-related protein eaf3"/>
    <property type="match status" value="1"/>
</dbReference>
<gene>
    <name evidence="15" type="ORF">LY89DRAFT_732911</name>
</gene>
<reference evidence="15 16" key="1">
    <citation type="submission" date="2015-10" db="EMBL/GenBank/DDBJ databases">
        <title>Full genome of DAOMC 229536 Phialocephala scopiformis, a fungal endophyte of spruce producing the potent anti-insectan compound rugulosin.</title>
        <authorList>
            <consortium name="DOE Joint Genome Institute"/>
            <person name="Walker A.K."/>
            <person name="Frasz S.L."/>
            <person name="Seifert K.A."/>
            <person name="Miller J.D."/>
            <person name="Mondo S.J."/>
            <person name="Labutti K."/>
            <person name="Lipzen A."/>
            <person name="Dockter R."/>
            <person name="Kennedy M."/>
            <person name="Grigoriev I.V."/>
            <person name="Spatafora J.W."/>
        </authorList>
    </citation>
    <scope>NUCLEOTIDE SEQUENCE [LARGE SCALE GENOMIC DNA]</scope>
    <source>
        <strain evidence="15 16">CBS 120377</strain>
    </source>
</reference>
<evidence type="ECO:0000256" key="4">
    <source>
        <dbReference type="ARBA" id="ARBA00018505"/>
    </source>
</evidence>
<dbReference type="InterPro" id="IPR026541">
    <property type="entry name" value="MRG_dom"/>
</dbReference>
<sequence length="780" mass="87273">MKLRSIIKEKHRIEKVSNHVTNSWDDWVPQDRVRKFTDENKELAAQLHNQMKMLQQKPAKSMSKKGGRTNGSDFSSARGSEERHASAAAQGGRGPRRTRDYDLENTSNMDHTSAPKAISNADHDSDTASDTASYTTEEEDWGAIGAEGLLRRAQGHLDTRPLSIAHPIKTQSLVEEDNEHRISSNICPPNTPSDTTEVEDWGAIGTEGLIKRAEGRGYTRPSSNANLPKTQAQVEQGLHNFWDDESKISSSICASPSSISSSSNDPSSTSPSHTAVPSSAPVAPSSLPSTSNQDASGLDHSHNEHSSPISHPLPSLRERLNRHSSPKGHSLPGLRERVNEHSSPIGHSPHLHTIMDPDSESELSDVDESIIDQYESETRATDLQAKRELIEEEESVARPSKISQAKDAATDAAQSSRNSLRSDGQVALPAASTSRRGKAVLNLNPHADENHSGYLKVTRKNHWSNPGTDLYDIKRMLMSDQCLAPDTLLQRPTPDFKYIQDDGTLRPAPHYDWNAKNKEKDKKKYTGHPKYAAHKRNNTATRENLLYYNFMQKDHNIPLAGMLDIKQSQTSEVRDLAAMVMRVRTYDLTDAQPQEEAFNTRPSIHLPIPDHIKAILVDDWENVTKNQQLVPLPAPHSVESILNDYLAFENPKRQAGTHQADLLLEVIQGLKEYFEKCLGRILLYRFERQQYFEVREGWNMADGELAGKTAITTYGAEHFCRLLVSLPELLAQTNMDQQSCNRLCEELAKLTIWLGRNAFTYFRSEYETPGPSYIEKARNS</sequence>
<feature type="region of interest" description="Disordered" evidence="13">
    <location>
        <begin position="391"/>
        <end position="438"/>
    </location>
</feature>
<comment type="subcellular location">
    <subcellularLocation>
        <location evidence="1">Nucleus</location>
    </subcellularLocation>
</comment>
<keyword evidence="5" id="KW-0227">DNA damage</keyword>
<comment type="similarity">
    <text evidence="2">Belongs to the MRG family.</text>
</comment>
<dbReference type="PROSITE" id="PS51640">
    <property type="entry name" value="MRG"/>
    <property type="match status" value="1"/>
</dbReference>
<evidence type="ECO:0000256" key="2">
    <source>
        <dbReference type="ARBA" id="ARBA00009093"/>
    </source>
</evidence>
<comment type="subunit">
    <text evidence="3">Component of the NuA4 histone acetyltransferase complex.</text>
</comment>
<keyword evidence="8" id="KW-0804">Transcription</keyword>
<feature type="compositionally biased region" description="Low complexity" evidence="13">
    <location>
        <begin position="306"/>
        <end position="315"/>
    </location>
</feature>
<dbReference type="AlphaFoldDB" id="A0A194XEP5"/>
<dbReference type="Proteomes" id="UP000070700">
    <property type="component" value="Unassembled WGS sequence"/>
</dbReference>
<dbReference type="PANTHER" id="PTHR10880">
    <property type="entry name" value="MORTALITY FACTOR 4-LIKE PROTEIN"/>
    <property type="match status" value="1"/>
</dbReference>
<evidence type="ECO:0000256" key="6">
    <source>
        <dbReference type="ARBA" id="ARBA00022853"/>
    </source>
</evidence>
<feature type="compositionally biased region" description="Polar residues" evidence="13">
    <location>
        <begin position="412"/>
        <end position="422"/>
    </location>
</feature>
<dbReference type="GeneID" id="28829468"/>
<dbReference type="EMBL" id="KQ947413">
    <property type="protein sequence ID" value="KUJ18227.1"/>
    <property type="molecule type" value="Genomic_DNA"/>
</dbReference>
<dbReference type="KEGG" id="psco:LY89DRAFT_732911"/>
<evidence type="ECO:0000256" key="12">
    <source>
        <dbReference type="ARBA" id="ARBA00072864"/>
    </source>
</evidence>
<dbReference type="Gene3D" id="1.10.274.30">
    <property type="entry name" value="MRG domain"/>
    <property type="match status" value="1"/>
</dbReference>
<dbReference type="InterPro" id="IPR008676">
    <property type="entry name" value="MRG"/>
</dbReference>
<evidence type="ECO:0000256" key="8">
    <source>
        <dbReference type="ARBA" id="ARBA00023163"/>
    </source>
</evidence>
<evidence type="ECO:0000256" key="7">
    <source>
        <dbReference type="ARBA" id="ARBA00023015"/>
    </source>
</evidence>
<dbReference type="Gene3D" id="2.30.30.140">
    <property type="match status" value="1"/>
</dbReference>
<dbReference type="GO" id="GO:0006355">
    <property type="term" value="P:regulation of DNA-templated transcription"/>
    <property type="evidence" value="ECO:0007669"/>
    <property type="project" value="InterPro"/>
</dbReference>
<dbReference type="InterPro" id="IPR038217">
    <property type="entry name" value="MRG_C_sf"/>
</dbReference>
<dbReference type="GO" id="GO:0006281">
    <property type="term" value="P:DNA repair"/>
    <property type="evidence" value="ECO:0007669"/>
    <property type="project" value="UniProtKB-KW"/>
</dbReference>
<evidence type="ECO:0000313" key="15">
    <source>
        <dbReference type="EMBL" id="KUJ18227.1"/>
    </source>
</evidence>
<evidence type="ECO:0000256" key="5">
    <source>
        <dbReference type="ARBA" id="ARBA00022763"/>
    </source>
</evidence>
<evidence type="ECO:0000256" key="3">
    <source>
        <dbReference type="ARBA" id="ARBA00011353"/>
    </source>
</evidence>
<feature type="domain" description="MRG" evidence="14">
    <location>
        <begin position="592"/>
        <end position="767"/>
    </location>
</feature>
<feature type="region of interest" description="Disordered" evidence="13">
    <location>
        <begin position="54"/>
        <end position="137"/>
    </location>
</feature>
<dbReference type="STRING" id="149040.A0A194XEP5"/>
<organism evidence="15 16">
    <name type="scientific">Mollisia scopiformis</name>
    <name type="common">Conifer needle endophyte fungus</name>
    <name type="synonym">Phialocephala scopiformis</name>
    <dbReference type="NCBI Taxonomy" id="149040"/>
    <lineage>
        <taxon>Eukaryota</taxon>
        <taxon>Fungi</taxon>
        <taxon>Dikarya</taxon>
        <taxon>Ascomycota</taxon>
        <taxon>Pezizomycotina</taxon>
        <taxon>Leotiomycetes</taxon>
        <taxon>Helotiales</taxon>
        <taxon>Mollisiaceae</taxon>
        <taxon>Mollisia</taxon>
    </lineage>
</organism>
<evidence type="ECO:0000256" key="13">
    <source>
        <dbReference type="SAM" id="MobiDB-lite"/>
    </source>
</evidence>
<dbReference type="Pfam" id="PF05712">
    <property type="entry name" value="MRG"/>
    <property type="match status" value="1"/>
</dbReference>
<protein>
    <recommendedName>
        <fullName evidence="4">Chromatin modification-related protein EAF3</fullName>
    </recommendedName>
    <alternativeName>
        <fullName evidence="12">Chromatin modification-related protein eaf3</fullName>
    </alternativeName>
</protein>
<feature type="compositionally biased region" description="Low complexity" evidence="13">
    <location>
        <begin position="252"/>
        <end position="291"/>
    </location>
</feature>
<evidence type="ECO:0000256" key="9">
    <source>
        <dbReference type="ARBA" id="ARBA00023204"/>
    </source>
</evidence>
<proteinExistence type="inferred from homology"/>
<keyword evidence="9" id="KW-0234">DNA repair</keyword>
<comment type="function">
    <text evidence="11">Involved in deacetylation of histones, chromatin assembly and chromosome segregation. May act as a transcriptional oscillator, directing histone deacetylases to specific chromosomal domains. Component of the NuA4 histone acetyltransferase complex which is involved in transcriptional activation of selected genes principally by acetylation of nucleosomal histone H4 and H2A. The NuA4 complex is also involved in DNA repair.</text>
</comment>
<keyword evidence="7" id="KW-0805">Transcription regulation</keyword>
<dbReference type="InParanoid" id="A0A194XEP5"/>
<dbReference type="RefSeq" id="XP_018072582.1">
    <property type="nucleotide sequence ID" value="XM_018219742.1"/>
</dbReference>
<keyword evidence="6" id="KW-0156">Chromatin regulator</keyword>
<name>A0A194XEP5_MOLSC</name>
<evidence type="ECO:0000256" key="10">
    <source>
        <dbReference type="ARBA" id="ARBA00023242"/>
    </source>
</evidence>
<dbReference type="GO" id="GO:0006325">
    <property type="term" value="P:chromatin organization"/>
    <property type="evidence" value="ECO:0007669"/>
    <property type="project" value="UniProtKB-KW"/>
</dbReference>
<dbReference type="GO" id="GO:0032221">
    <property type="term" value="C:Rpd3S complex"/>
    <property type="evidence" value="ECO:0007669"/>
    <property type="project" value="TreeGrafter"/>
</dbReference>
<dbReference type="OrthoDB" id="124855at2759"/>
<keyword evidence="10" id="KW-0539">Nucleus</keyword>
<feature type="region of interest" description="Disordered" evidence="13">
    <location>
        <begin position="252"/>
        <end position="365"/>
    </location>
</feature>
<keyword evidence="16" id="KW-1185">Reference proteome</keyword>
<evidence type="ECO:0000313" key="16">
    <source>
        <dbReference type="Proteomes" id="UP000070700"/>
    </source>
</evidence>
<dbReference type="GO" id="GO:0035267">
    <property type="term" value="C:NuA4 histone acetyltransferase complex"/>
    <property type="evidence" value="ECO:0007669"/>
    <property type="project" value="TreeGrafter"/>
</dbReference>
<evidence type="ECO:0000259" key="14">
    <source>
        <dbReference type="Pfam" id="PF05712"/>
    </source>
</evidence>
<dbReference type="PANTHER" id="PTHR10880:SF15">
    <property type="entry name" value="MSL COMPLEX SUBUNIT 3"/>
    <property type="match status" value="1"/>
</dbReference>